<dbReference type="PANTHER" id="PTHR37984">
    <property type="entry name" value="PROTEIN CBG26694"/>
    <property type="match status" value="1"/>
</dbReference>
<dbReference type="Proteomes" id="UP000053647">
    <property type="component" value="Unassembled WGS sequence"/>
</dbReference>
<dbReference type="Gene3D" id="1.10.340.70">
    <property type="match status" value="1"/>
</dbReference>
<dbReference type="SUPFAM" id="SSF53098">
    <property type="entry name" value="Ribonuclease H-like"/>
    <property type="match status" value="1"/>
</dbReference>
<dbReference type="EMBL" id="KN819722">
    <property type="protein sequence ID" value="KIJ08012.1"/>
    <property type="molecule type" value="Genomic_DNA"/>
</dbReference>
<dbReference type="InterPro" id="IPR012337">
    <property type="entry name" value="RNaseH-like_sf"/>
</dbReference>
<organism evidence="3 4">
    <name type="scientific">Paxillus involutus ATCC 200175</name>
    <dbReference type="NCBI Taxonomy" id="664439"/>
    <lineage>
        <taxon>Eukaryota</taxon>
        <taxon>Fungi</taxon>
        <taxon>Dikarya</taxon>
        <taxon>Basidiomycota</taxon>
        <taxon>Agaricomycotina</taxon>
        <taxon>Agaricomycetes</taxon>
        <taxon>Agaricomycetidae</taxon>
        <taxon>Boletales</taxon>
        <taxon>Paxilineae</taxon>
        <taxon>Paxillaceae</taxon>
        <taxon>Paxillus</taxon>
    </lineage>
</organism>
<dbReference type="InterPro" id="IPR050951">
    <property type="entry name" value="Retrovirus_Pol_polyprotein"/>
</dbReference>
<name>A0A0C9TJB9_PAXIN</name>
<dbReference type="HOGENOM" id="CLU_000384_29_0_1"/>
<proteinExistence type="predicted"/>
<dbReference type="OrthoDB" id="2673428at2759"/>
<reference evidence="4" key="2">
    <citation type="submission" date="2015-01" db="EMBL/GenBank/DDBJ databases">
        <title>Evolutionary Origins and Diversification of the Mycorrhizal Mutualists.</title>
        <authorList>
            <consortium name="DOE Joint Genome Institute"/>
            <consortium name="Mycorrhizal Genomics Consortium"/>
            <person name="Kohler A."/>
            <person name="Kuo A."/>
            <person name="Nagy L.G."/>
            <person name="Floudas D."/>
            <person name="Copeland A."/>
            <person name="Barry K.W."/>
            <person name="Cichocki N."/>
            <person name="Veneault-Fourrey C."/>
            <person name="LaButti K."/>
            <person name="Lindquist E.A."/>
            <person name="Lipzen A."/>
            <person name="Lundell T."/>
            <person name="Morin E."/>
            <person name="Murat C."/>
            <person name="Riley R."/>
            <person name="Ohm R."/>
            <person name="Sun H."/>
            <person name="Tunlid A."/>
            <person name="Henrissat B."/>
            <person name="Grigoriev I.V."/>
            <person name="Hibbett D.S."/>
            <person name="Martin F."/>
        </authorList>
    </citation>
    <scope>NUCLEOTIDE SEQUENCE [LARGE SCALE GENOMIC DNA]</scope>
    <source>
        <strain evidence="4">ATCC 200175</strain>
    </source>
</reference>
<dbReference type="GO" id="GO:0003723">
    <property type="term" value="F:RNA binding"/>
    <property type="evidence" value="ECO:0007669"/>
    <property type="project" value="UniProtKB-KW"/>
</dbReference>
<dbReference type="Pfam" id="PF17921">
    <property type="entry name" value="Integrase_H2C2"/>
    <property type="match status" value="1"/>
</dbReference>
<evidence type="ECO:0000313" key="4">
    <source>
        <dbReference type="Proteomes" id="UP000053647"/>
    </source>
</evidence>
<protein>
    <recommendedName>
        <fullName evidence="2">Integrase catalytic domain-containing protein</fullName>
    </recommendedName>
</protein>
<dbReference type="PANTHER" id="PTHR37984:SF5">
    <property type="entry name" value="PROTEIN NYNRIN-LIKE"/>
    <property type="match status" value="1"/>
</dbReference>
<dbReference type="AlphaFoldDB" id="A0A0C9TJB9"/>
<feature type="non-terminal residue" evidence="3">
    <location>
        <position position="166"/>
    </location>
</feature>
<gene>
    <name evidence="3" type="ORF">PAXINDRAFT_40429</name>
</gene>
<keyword evidence="4" id="KW-1185">Reference proteome</keyword>
<dbReference type="Gene3D" id="3.30.420.10">
    <property type="entry name" value="Ribonuclease H-like superfamily/Ribonuclease H"/>
    <property type="match status" value="1"/>
</dbReference>
<feature type="non-terminal residue" evidence="3">
    <location>
        <position position="1"/>
    </location>
</feature>
<evidence type="ECO:0000313" key="3">
    <source>
        <dbReference type="EMBL" id="KIJ08012.1"/>
    </source>
</evidence>
<evidence type="ECO:0000259" key="2">
    <source>
        <dbReference type="PROSITE" id="PS50994"/>
    </source>
</evidence>
<reference evidence="3 4" key="1">
    <citation type="submission" date="2014-06" db="EMBL/GenBank/DDBJ databases">
        <authorList>
            <consortium name="DOE Joint Genome Institute"/>
            <person name="Kuo A."/>
            <person name="Kohler A."/>
            <person name="Nagy L.G."/>
            <person name="Floudas D."/>
            <person name="Copeland A."/>
            <person name="Barry K.W."/>
            <person name="Cichocki N."/>
            <person name="Veneault-Fourrey C."/>
            <person name="LaButti K."/>
            <person name="Lindquist E.A."/>
            <person name="Lipzen A."/>
            <person name="Lundell T."/>
            <person name="Morin E."/>
            <person name="Murat C."/>
            <person name="Sun H."/>
            <person name="Tunlid A."/>
            <person name="Henrissat B."/>
            <person name="Grigoriev I.V."/>
            <person name="Hibbett D.S."/>
            <person name="Martin F."/>
            <person name="Nordberg H.P."/>
            <person name="Cantor M.N."/>
            <person name="Hua S.X."/>
        </authorList>
    </citation>
    <scope>NUCLEOTIDE SEQUENCE [LARGE SCALE GENOMIC DNA]</scope>
    <source>
        <strain evidence="3 4">ATCC 200175</strain>
    </source>
</reference>
<dbReference type="InterPro" id="IPR041588">
    <property type="entry name" value="Integrase_H2C2"/>
</dbReference>
<dbReference type="InterPro" id="IPR036397">
    <property type="entry name" value="RNaseH_sf"/>
</dbReference>
<dbReference type="GO" id="GO:0015074">
    <property type="term" value="P:DNA integration"/>
    <property type="evidence" value="ECO:0007669"/>
    <property type="project" value="InterPro"/>
</dbReference>
<feature type="domain" description="Integrase catalytic" evidence="2">
    <location>
        <begin position="57"/>
        <end position="166"/>
    </location>
</feature>
<dbReference type="GO" id="GO:0005634">
    <property type="term" value="C:nucleus"/>
    <property type="evidence" value="ECO:0007669"/>
    <property type="project" value="UniProtKB-ARBA"/>
</dbReference>
<keyword evidence="1" id="KW-0694">RNA-binding</keyword>
<dbReference type="PROSITE" id="PS50994">
    <property type="entry name" value="INTEGRASE"/>
    <property type="match status" value="1"/>
</dbReference>
<accession>A0A0C9TJB9</accession>
<sequence>ILTQAHDELGHRGEQSTWKTLQAQFFWPHIYEDAWHHVKSSHECQICSTKKMHIPPTIFAPATIFTKTYIDVMRMNPAAGLKYIVLARDDLSRYVKGRALCSATAKSLCSHVRFLSKFSCLSENICFLMNGPEFKGVFAQLLARHNIPQITISPYNSQANGVVERG</sequence>
<evidence type="ECO:0000256" key="1">
    <source>
        <dbReference type="ARBA" id="ARBA00022884"/>
    </source>
</evidence>
<dbReference type="InterPro" id="IPR001584">
    <property type="entry name" value="Integrase_cat-core"/>
</dbReference>